<dbReference type="Proteomes" id="UP000606490">
    <property type="component" value="Unassembled WGS sequence"/>
</dbReference>
<name>A0ABS1VCH1_9PROT</name>
<accession>A0ABS1VCH1</accession>
<evidence type="ECO:0000313" key="1">
    <source>
        <dbReference type="EMBL" id="MBL6459390.1"/>
    </source>
</evidence>
<dbReference type="InterPro" id="IPR019292">
    <property type="entry name" value="McrC"/>
</dbReference>
<dbReference type="EMBL" id="JAEUXJ010000037">
    <property type="protein sequence ID" value="MBL6459390.1"/>
    <property type="molecule type" value="Genomic_DNA"/>
</dbReference>
<proteinExistence type="predicted"/>
<protein>
    <submittedName>
        <fullName evidence="1">Uncharacterized protein</fullName>
    </submittedName>
</protein>
<evidence type="ECO:0000313" key="2">
    <source>
        <dbReference type="Proteomes" id="UP000606490"/>
    </source>
</evidence>
<comment type="caution">
    <text evidence="1">The sequence shown here is derived from an EMBL/GenBank/DDBJ whole genome shotgun (WGS) entry which is preliminary data.</text>
</comment>
<reference evidence="1 2" key="1">
    <citation type="submission" date="2021-01" db="EMBL/GenBank/DDBJ databases">
        <title>Belnapia mucosa sp. nov. and Belnapia arida sp. nov., isolated from the Tabernas Desert (Almeria, Spain).</title>
        <authorList>
            <person name="Molina-Menor E."/>
            <person name="Vidal-Verdu A."/>
            <person name="Calonge A."/>
            <person name="Satari L."/>
            <person name="Pereto Magraner J."/>
            <person name="Porcar Miralles M."/>
        </authorList>
    </citation>
    <scope>NUCLEOTIDE SEQUENCE [LARGE SCALE GENOMIC DNA]</scope>
    <source>
        <strain evidence="1 2">T6</strain>
    </source>
</reference>
<dbReference type="Pfam" id="PF10117">
    <property type="entry name" value="McrBC"/>
    <property type="match status" value="1"/>
</dbReference>
<keyword evidence="2" id="KW-1185">Reference proteome</keyword>
<gene>
    <name evidence="1" type="ORF">JMJ55_29165</name>
</gene>
<sequence>MVRGRLPVTRQLARLPGRFDALLLRTDDFLADTLVNRIIKAGIRWVAKITRVTATAAKC</sequence>
<organism evidence="1 2">
    <name type="scientific">Belnapia mucosa</name>
    <dbReference type="NCBI Taxonomy" id="2804532"/>
    <lineage>
        <taxon>Bacteria</taxon>
        <taxon>Pseudomonadati</taxon>
        <taxon>Pseudomonadota</taxon>
        <taxon>Alphaproteobacteria</taxon>
        <taxon>Acetobacterales</taxon>
        <taxon>Roseomonadaceae</taxon>
        <taxon>Belnapia</taxon>
    </lineage>
</organism>